<sequence length="188" mass="20615">MDLRNGKTTNFQGLLPQTPIPTTPRTPTAPPTVRMQNLMRTTQLLRDTPTNTGAVASSSVTITQTSPSTIPPPILSTSPAITSSSSSSSPSVLPPQEHTRHAPNVIKLSQYHQAEPASQWWALFMAMDAYNAQDDLQHPGTKRFPGRNQRLQHINADGYIAPDAHQVPDMNNALENLSSARNVYQRKL</sequence>
<feature type="compositionally biased region" description="Pro residues" evidence="1">
    <location>
        <begin position="18"/>
        <end position="30"/>
    </location>
</feature>
<dbReference type="EnsemblMetazoa" id="G8212.1">
    <property type="protein sequence ID" value="G8212.1:cds"/>
    <property type="gene ID" value="G8212"/>
</dbReference>
<proteinExistence type="predicted"/>
<evidence type="ECO:0000313" key="2">
    <source>
        <dbReference type="EnsemblMetazoa" id="G8212.1:cds"/>
    </source>
</evidence>
<feature type="compositionally biased region" description="Low complexity" evidence="1">
    <location>
        <begin position="57"/>
        <end position="68"/>
    </location>
</feature>
<accession>A0A8W8NYJ2</accession>
<dbReference type="AlphaFoldDB" id="A0A8W8NYJ2"/>
<reference evidence="2" key="1">
    <citation type="submission" date="2022-08" db="UniProtKB">
        <authorList>
            <consortium name="EnsemblMetazoa"/>
        </authorList>
    </citation>
    <scope>IDENTIFICATION</scope>
    <source>
        <strain evidence="2">05x7-T-G4-1.051#20</strain>
    </source>
</reference>
<dbReference type="Proteomes" id="UP000005408">
    <property type="component" value="Unassembled WGS sequence"/>
</dbReference>
<feature type="compositionally biased region" description="Low complexity" evidence="1">
    <location>
        <begin position="75"/>
        <end position="96"/>
    </location>
</feature>
<organism evidence="2 3">
    <name type="scientific">Magallana gigas</name>
    <name type="common">Pacific oyster</name>
    <name type="synonym">Crassostrea gigas</name>
    <dbReference type="NCBI Taxonomy" id="29159"/>
    <lineage>
        <taxon>Eukaryota</taxon>
        <taxon>Metazoa</taxon>
        <taxon>Spiralia</taxon>
        <taxon>Lophotrochozoa</taxon>
        <taxon>Mollusca</taxon>
        <taxon>Bivalvia</taxon>
        <taxon>Autobranchia</taxon>
        <taxon>Pteriomorphia</taxon>
        <taxon>Ostreida</taxon>
        <taxon>Ostreoidea</taxon>
        <taxon>Ostreidae</taxon>
        <taxon>Magallana</taxon>
    </lineage>
</organism>
<name>A0A8W8NYJ2_MAGGI</name>
<feature type="region of interest" description="Disordered" evidence="1">
    <location>
        <begin position="47"/>
        <end position="98"/>
    </location>
</feature>
<feature type="compositionally biased region" description="Polar residues" evidence="1">
    <location>
        <begin position="47"/>
        <end position="56"/>
    </location>
</feature>
<feature type="region of interest" description="Disordered" evidence="1">
    <location>
        <begin position="1"/>
        <end position="32"/>
    </location>
</feature>
<evidence type="ECO:0000256" key="1">
    <source>
        <dbReference type="SAM" id="MobiDB-lite"/>
    </source>
</evidence>
<protein>
    <submittedName>
        <fullName evidence="2">Uncharacterized protein</fullName>
    </submittedName>
</protein>
<keyword evidence="3" id="KW-1185">Reference proteome</keyword>
<feature type="compositionally biased region" description="Polar residues" evidence="1">
    <location>
        <begin position="1"/>
        <end position="12"/>
    </location>
</feature>
<evidence type="ECO:0000313" key="3">
    <source>
        <dbReference type="Proteomes" id="UP000005408"/>
    </source>
</evidence>